<keyword evidence="3" id="KW-1185">Reference proteome</keyword>
<sequence>MPLYRTEPDRPEGQPVRVRLADPDRPVQSLREWLGAPEAAPATSKFSPEPCAVPFGPVRTHQPQTAPDPAVPQDPDKAGSCPPPIITVTRDGDRVVALHIRCRCGEIMDLVCEYDPAGSANANARETAAHTGQSRPDAV</sequence>
<evidence type="ECO:0000256" key="1">
    <source>
        <dbReference type="SAM" id="MobiDB-lite"/>
    </source>
</evidence>
<dbReference type="AlphaFoldDB" id="A0A6M1RMV6"/>
<name>A0A6M1RMV6_9BACT</name>
<feature type="region of interest" description="Disordered" evidence="1">
    <location>
        <begin position="1"/>
        <end position="86"/>
    </location>
</feature>
<dbReference type="RefSeq" id="WP_205880795.1">
    <property type="nucleotide sequence ID" value="NZ_JAAKYA010000029.1"/>
</dbReference>
<comment type="caution">
    <text evidence="2">The sequence shown here is derived from an EMBL/GenBank/DDBJ whole genome shotgun (WGS) entry which is preliminary data.</text>
</comment>
<organism evidence="2 3">
    <name type="scientific">Limisphaera ngatamarikiensis</name>
    <dbReference type="NCBI Taxonomy" id="1324935"/>
    <lineage>
        <taxon>Bacteria</taxon>
        <taxon>Pseudomonadati</taxon>
        <taxon>Verrucomicrobiota</taxon>
        <taxon>Verrucomicrobiia</taxon>
        <taxon>Limisphaerales</taxon>
        <taxon>Limisphaeraceae</taxon>
        <taxon>Limisphaera</taxon>
    </lineage>
</organism>
<dbReference type="Proteomes" id="UP000477311">
    <property type="component" value="Unassembled WGS sequence"/>
</dbReference>
<evidence type="ECO:0000313" key="2">
    <source>
        <dbReference type="EMBL" id="NGO38777.1"/>
    </source>
</evidence>
<accession>A0A6M1RMV6</accession>
<reference evidence="2 3" key="1">
    <citation type="submission" date="2020-02" db="EMBL/GenBank/DDBJ databases">
        <title>Draft genome sequence of Limisphaera ngatamarikiensis NGM72.4T, a thermophilic Verrucomicrobia grouped in subdivision 3.</title>
        <authorList>
            <person name="Carere C.R."/>
            <person name="Steen J."/>
            <person name="Hugenholtz P."/>
            <person name="Stott M.B."/>
        </authorList>
    </citation>
    <scope>NUCLEOTIDE SEQUENCE [LARGE SCALE GENOMIC DNA]</scope>
    <source>
        <strain evidence="2 3">NGM72.4</strain>
    </source>
</reference>
<feature type="compositionally biased region" description="Basic and acidic residues" evidence="1">
    <location>
        <begin position="1"/>
        <end position="12"/>
    </location>
</feature>
<proteinExistence type="predicted"/>
<evidence type="ECO:0000313" key="3">
    <source>
        <dbReference type="Proteomes" id="UP000477311"/>
    </source>
</evidence>
<protein>
    <submittedName>
        <fullName evidence="2">Uncharacterized protein</fullName>
    </submittedName>
</protein>
<dbReference type="EMBL" id="JAAKYA010000029">
    <property type="protein sequence ID" value="NGO38777.1"/>
    <property type="molecule type" value="Genomic_DNA"/>
</dbReference>
<gene>
    <name evidence="2" type="ORF">G4L39_05125</name>
</gene>